<dbReference type="Proteomes" id="UP001163321">
    <property type="component" value="Chromosome 3"/>
</dbReference>
<dbReference type="EMBL" id="CM047582">
    <property type="protein sequence ID" value="KAI9915380.1"/>
    <property type="molecule type" value="Genomic_DNA"/>
</dbReference>
<gene>
    <name evidence="1" type="ORF">PsorP6_006992</name>
</gene>
<evidence type="ECO:0000313" key="2">
    <source>
        <dbReference type="Proteomes" id="UP001163321"/>
    </source>
</evidence>
<evidence type="ECO:0000313" key="1">
    <source>
        <dbReference type="EMBL" id="KAI9915380.1"/>
    </source>
</evidence>
<organism evidence="1 2">
    <name type="scientific">Peronosclerospora sorghi</name>
    <dbReference type="NCBI Taxonomy" id="230839"/>
    <lineage>
        <taxon>Eukaryota</taxon>
        <taxon>Sar</taxon>
        <taxon>Stramenopiles</taxon>
        <taxon>Oomycota</taxon>
        <taxon>Peronosporomycetes</taxon>
        <taxon>Peronosporales</taxon>
        <taxon>Peronosporaceae</taxon>
        <taxon>Peronosclerospora</taxon>
    </lineage>
</organism>
<protein>
    <submittedName>
        <fullName evidence="1">Uncharacterized protein</fullName>
    </submittedName>
</protein>
<keyword evidence="2" id="KW-1185">Reference proteome</keyword>
<reference evidence="1 2" key="1">
    <citation type="journal article" date="2022" name="bioRxiv">
        <title>The genome of the oomycete Peronosclerospora sorghi, a cosmopolitan pathogen of maize and sorghum, is inflated with dispersed pseudogenes.</title>
        <authorList>
            <person name="Fletcher K."/>
            <person name="Martin F."/>
            <person name="Isakeit T."/>
            <person name="Cavanaugh K."/>
            <person name="Magill C."/>
            <person name="Michelmore R."/>
        </authorList>
    </citation>
    <scope>NUCLEOTIDE SEQUENCE [LARGE SCALE GENOMIC DNA]</scope>
    <source>
        <strain evidence="1">P6</strain>
    </source>
</reference>
<accession>A0ACC0WB87</accession>
<proteinExistence type="predicted"/>
<sequence>MYEGLASPHRRTQTLVSRRPRLSDLQGQTTASATEPTRAQDDAFDDRPVQPLGSESGAQSVTSRLSAFSGHNTLPVAGGPSRRGPLATMLSKKRSFHATKPMRGTVPPIPRYWLTARYRHNTFFARRLVHSAVPLACILTMGLGVYYFYKPPWLVLNAVAAPSVVGFRLPSPRLVYTFQASSCENVVGFAALIYHTLPAVILLCLPGSGWRLFEPFEREEGLRAAPPPPTSQTDMEPGVPTPDEREALTKIKRRLVFQLCELVAVVLVLFQAFVVMFFLYMFFQGGVFDCHVHAVQLYGLVSMLCFVWIFRELQDFARFREHVKMLLGAFQERDQTGDVRTHVLNARVDQLRNETAQAVALVRKRLYKATRQGNLREMRDLLDYAHAAGLTSAKQGFPRKTYAPASLFLGYFAQSRKNPVHIAAYHGNVDALELLASRGFDLTALDKFARVRFSTGDLFGYCTRFFVARPGVDASGNDEESAVSIFRTTLVTPLHCAVSTGQVEAVRWLLSHGASARTLAQSSYRSDRVPPLFLADQADVVRELLVHGADPLAVPDPGYMNTLTALQLAYLRGNYAVAQELEEWGGDVALTPFHSAAGRNDVVAVRHFLRKKVDVDCLGEMGYTGLNRRTPLHWAAVNGAQEVVDLLLEARADPNFQDARGRSPLHWAARLSKLSVVRALLEAGADPNLLDGDDRTPLLCAASGRDATRELFALLTSAGAEINYQLPTTGDTALHVAVREDNEASALAILATGGNLMTINRQGLRPLDCTTSTRLLFEIKRAAGHRDVMISYTHSHVAFATKIRQALEDANVTTWLDVMDPSGIGGGAVWREEIARGITNASVVLCLLTEDYVHSEWCLKELALAKQVGTPIVAVSTEHVRISEDLQVYLYTRQLIPFESAITKILRHNARQIAYEYDESKFKAQFCLLLDGVRDEIEKNRAAVVETNRAMYRREHERGQTASGTHLAFSCLFGPWDPDASGAQRPFLFLSHGDQHARFVAQLYSELTSAGFVVYGDRNVDGHDFQERIHATQEAIRRCTCFLVLLSKETMRSELVRDQLAFAEDKGRMIFPLALNDLDMGLDQRYSLARTELFQFMANGMSFHPSVERLVLALRRQVRAVDGTTVGTHVTVPNMSFVSFTVQDTGSRDKDRDGKQVLGVYDSDGRSRTGSCERNEVDASAGVGARTMA</sequence>
<comment type="caution">
    <text evidence="1">The sequence shown here is derived from an EMBL/GenBank/DDBJ whole genome shotgun (WGS) entry which is preliminary data.</text>
</comment>
<name>A0ACC0WB87_9STRA</name>